<comment type="caution">
    <text evidence="1">The sequence shown here is derived from an EMBL/GenBank/DDBJ whole genome shotgun (WGS) entry which is preliminary data.</text>
</comment>
<name>A0A4U1L0C5_9SPHN</name>
<reference evidence="1 2" key="1">
    <citation type="submission" date="2019-04" db="EMBL/GenBank/DDBJ databases">
        <authorList>
            <person name="Yang Y."/>
            <person name="Wei D."/>
        </authorList>
    </citation>
    <scope>NUCLEOTIDE SEQUENCE [LARGE SCALE GENOMIC DNA]</scope>
    <source>
        <strain evidence="1 2">L-1-4w-11</strain>
    </source>
</reference>
<gene>
    <name evidence="1" type="ORF">FBR43_05055</name>
</gene>
<keyword evidence="2" id="KW-1185">Reference proteome</keyword>
<protein>
    <submittedName>
        <fullName evidence="1">Uncharacterized protein</fullName>
    </submittedName>
</protein>
<evidence type="ECO:0000313" key="2">
    <source>
        <dbReference type="Proteomes" id="UP000309138"/>
    </source>
</evidence>
<organism evidence="1 2">
    <name type="scientific">Sphingomonas baiyangensis</name>
    <dbReference type="NCBI Taxonomy" id="2572576"/>
    <lineage>
        <taxon>Bacteria</taxon>
        <taxon>Pseudomonadati</taxon>
        <taxon>Pseudomonadota</taxon>
        <taxon>Alphaproteobacteria</taxon>
        <taxon>Sphingomonadales</taxon>
        <taxon>Sphingomonadaceae</taxon>
        <taxon>Sphingomonas</taxon>
    </lineage>
</organism>
<dbReference type="AlphaFoldDB" id="A0A4U1L0C5"/>
<dbReference type="Proteomes" id="UP000309138">
    <property type="component" value="Unassembled WGS sequence"/>
</dbReference>
<proteinExistence type="predicted"/>
<dbReference type="RefSeq" id="WP_136942134.1">
    <property type="nucleotide sequence ID" value="NZ_SWKR01000002.1"/>
</dbReference>
<dbReference type="EMBL" id="SWKR01000002">
    <property type="protein sequence ID" value="TKD50191.1"/>
    <property type="molecule type" value="Genomic_DNA"/>
</dbReference>
<sequence>MGEHTPLPWRVQAWSRQEAAIVATCEGRDRHVGGYLMNADAALCVRAVNAHHELLKALTNALAAGLPDTVADAARAAIAKATQP</sequence>
<evidence type="ECO:0000313" key="1">
    <source>
        <dbReference type="EMBL" id="TKD50191.1"/>
    </source>
</evidence>
<accession>A0A4U1L0C5</accession>